<protein>
    <submittedName>
        <fullName evidence="1">Uncharacterized protein</fullName>
    </submittedName>
</protein>
<proteinExistence type="predicted"/>
<reference evidence="1 2" key="1">
    <citation type="journal article" date="2009" name="Nature">
        <title>The Sorghum bicolor genome and the diversification of grasses.</title>
        <authorList>
            <person name="Paterson A.H."/>
            <person name="Bowers J.E."/>
            <person name="Bruggmann R."/>
            <person name="Dubchak I."/>
            <person name="Grimwood J."/>
            <person name="Gundlach H."/>
            <person name="Haberer G."/>
            <person name="Hellsten U."/>
            <person name="Mitros T."/>
            <person name="Poliakov A."/>
            <person name="Schmutz J."/>
            <person name="Spannagl M."/>
            <person name="Tang H."/>
            <person name="Wang X."/>
            <person name="Wicker T."/>
            <person name="Bharti A.K."/>
            <person name="Chapman J."/>
            <person name="Feltus F.A."/>
            <person name="Gowik U."/>
            <person name="Grigoriev I.V."/>
            <person name="Lyons E."/>
            <person name="Maher C.A."/>
            <person name="Martis M."/>
            <person name="Narechania A."/>
            <person name="Otillar R.P."/>
            <person name="Penning B.W."/>
            <person name="Salamov A.A."/>
            <person name="Wang Y."/>
            <person name="Zhang L."/>
            <person name="Carpita N.C."/>
            <person name="Freeling M."/>
            <person name="Gingle A.R."/>
            <person name="Hash C.T."/>
            <person name="Keller B."/>
            <person name="Klein P."/>
            <person name="Kresovich S."/>
            <person name="McCann M.C."/>
            <person name="Ming R."/>
            <person name="Peterson D.G."/>
            <person name="Mehboob-ur-Rahman"/>
            <person name="Ware D."/>
            <person name="Westhoff P."/>
            <person name="Mayer K.F."/>
            <person name="Messing J."/>
            <person name="Rokhsar D.S."/>
        </authorList>
    </citation>
    <scope>NUCLEOTIDE SEQUENCE [LARGE SCALE GENOMIC DNA]</scope>
    <source>
        <strain evidence="2">cv. BTx623</strain>
    </source>
</reference>
<organism evidence="1 2">
    <name type="scientific">Sorghum bicolor</name>
    <name type="common">Sorghum</name>
    <name type="synonym">Sorghum vulgare</name>
    <dbReference type="NCBI Taxonomy" id="4558"/>
    <lineage>
        <taxon>Eukaryota</taxon>
        <taxon>Viridiplantae</taxon>
        <taxon>Streptophyta</taxon>
        <taxon>Embryophyta</taxon>
        <taxon>Tracheophyta</taxon>
        <taxon>Spermatophyta</taxon>
        <taxon>Magnoliopsida</taxon>
        <taxon>Liliopsida</taxon>
        <taxon>Poales</taxon>
        <taxon>Poaceae</taxon>
        <taxon>PACMAD clade</taxon>
        <taxon>Panicoideae</taxon>
        <taxon>Andropogonodae</taxon>
        <taxon>Andropogoneae</taxon>
        <taxon>Sorghinae</taxon>
        <taxon>Sorghum</taxon>
    </lineage>
</organism>
<name>A0A1Z5SAP9_SORBI</name>
<keyword evidence="2" id="KW-1185">Reference proteome</keyword>
<reference evidence="2" key="2">
    <citation type="journal article" date="2018" name="Plant J.">
        <title>The Sorghum bicolor reference genome: improved assembly, gene annotations, a transcriptome atlas, and signatures of genome organization.</title>
        <authorList>
            <person name="McCormick R.F."/>
            <person name="Truong S.K."/>
            <person name="Sreedasyam A."/>
            <person name="Jenkins J."/>
            <person name="Shu S."/>
            <person name="Sims D."/>
            <person name="Kennedy M."/>
            <person name="Amirebrahimi M."/>
            <person name="Weers B.D."/>
            <person name="McKinley B."/>
            <person name="Mattison A."/>
            <person name="Morishige D.T."/>
            <person name="Grimwood J."/>
            <person name="Schmutz J."/>
            <person name="Mullet J.E."/>
        </authorList>
    </citation>
    <scope>NUCLEOTIDE SEQUENCE [LARGE SCALE GENOMIC DNA]</scope>
    <source>
        <strain evidence="2">cv. BTx623</strain>
    </source>
</reference>
<sequence>MRWLAPGWCRLSESGRASPRSLPSATAPPGVVARLARKGAEVIEARGTGERVAVSGVLDGWTARAGPAVPWRLRKGKRVDGRETPRPLSGARYHCSSSPEARSIGRSAATPAGAFFFFLFFFS</sequence>
<evidence type="ECO:0000313" key="1">
    <source>
        <dbReference type="EMBL" id="OQU92987.1"/>
    </source>
</evidence>
<dbReference type="EMBL" id="CM000760">
    <property type="protein sequence ID" value="OQU92987.1"/>
    <property type="molecule type" value="Genomic_DNA"/>
</dbReference>
<accession>A0A1Z5SAP9</accession>
<dbReference type="AlphaFoldDB" id="A0A1Z5SAP9"/>
<dbReference type="InParanoid" id="A0A1Z5SAP9"/>
<dbReference type="Proteomes" id="UP000000768">
    <property type="component" value="Chromosome 1"/>
</dbReference>
<evidence type="ECO:0000313" key="2">
    <source>
        <dbReference type="Proteomes" id="UP000000768"/>
    </source>
</evidence>
<dbReference type="Gramene" id="OQU92987">
    <property type="protein sequence ID" value="OQU92987"/>
    <property type="gene ID" value="SORBI_3001G453250"/>
</dbReference>
<gene>
    <name evidence="1" type="ORF">SORBI_3001G453250</name>
</gene>